<proteinExistence type="predicted"/>
<name>A0AAD5MCS8_PARTN</name>
<dbReference type="Proteomes" id="UP001196413">
    <property type="component" value="Unassembled WGS sequence"/>
</dbReference>
<keyword evidence="3" id="KW-1185">Reference proteome</keyword>
<sequence>MREAWEERAKNIRTNKDCRYDDFHNDDFQFAIYENSMSEWICGATFFVRASPITVDFFEKVALLMTRRQSSRSSTLTYLCGAQHYKCAKMPHWLASSSNFFKGNRDVIPIIVQIDQVSKLSKMELFKRENFVFINNDSTCNASAVLRLKETVAIALNAGRKETVGGAEVSTLDHLLWCLNRWLGFSPHYYKRFLRVHESIM</sequence>
<dbReference type="AlphaFoldDB" id="A0AAD5MCS8"/>
<evidence type="ECO:0000313" key="2">
    <source>
        <dbReference type="EMBL" id="KAJ1353853.1"/>
    </source>
</evidence>
<organism evidence="2 3">
    <name type="scientific">Parelaphostrongylus tenuis</name>
    <name type="common">Meningeal worm</name>
    <dbReference type="NCBI Taxonomy" id="148309"/>
    <lineage>
        <taxon>Eukaryota</taxon>
        <taxon>Metazoa</taxon>
        <taxon>Ecdysozoa</taxon>
        <taxon>Nematoda</taxon>
        <taxon>Chromadorea</taxon>
        <taxon>Rhabditida</taxon>
        <taxon>Rhabditina</taxon>
        <taxon>Rhabditomorpha</taxon>
        <taxon>Strongyloidea</taxon>
        <taxon>Metastrongylidae</taxon>
        <taxon>Parelaphostrongylus</taxon>
    </lineage>
</organism>
<dbReference type="EMBL" id="JAHQIW010001869">
    <property type="protein sequence ID" value="KAJ1353853.1"/>
    <property type="molecule type" value="Genomic_DNA"/>
</dbReference>
<comment type="caution">
    <text evidence="2">The sequence shown here is derived from an EMBL/GenBank/DDBJ whole genome shotgun (WGS) entry which is preliminary data.</text>
</comment>
<dbReference type="InterPro" id="IPR005069">
    <property type="entry name" value="Nucl-diP-sugar_transferase"/>
</dbReference>
<protein>
    <recommendedName>
        <fullName evidence="1">Nucleotide-diphospho-sugar transferase domain-containing protein</fullName>
    </recommendedName>
</protein>
<evidence type="ECO:0000313" key="3">
    <source>
        <dbReference type="Proteomes" id="UP001196413"/>
    </source>
</evidence>
<reference evidence="2" key="1">
    <citation type="submission" date="2021-06" db="EMBL/GenBank/DDBJ databases">
        <title>Parelaphostrongylus tenuis whole genome reference sequence.</title>
        <authorList>
            <person name="Garwood T.J."/>
            <person name="Larsen P.A."/>
            <person name="Fountain-Jones N.M."/>
            <person name="Garbe J.R."/>
            <person name="Macchietto M.G."/>
            <person name="Kania S.A."/>
            <person name="Gerhold R.W."/>
            <person name="Richards J.E."/>
            <person name="Wolf T.M."/>
        </authorList>
    </citation>
    <scope>NUCLEOTIDE SEQUENCE</scope>
    <source>
        <strain evidence="2">MNPRO001-30</strain>
        <tissue evidence="2">Meninges</tissue>
    </source>
</reference>
<evidence type="ECO:0000259" key="1">
    <source>
        <dbReference type="Pfam" id="PF03407"/>
    </source>
</evidence>
<gene>
    <name evidence="2" type="ORF">KIN20_010615</name>
</gene>
<feature type="domain" description="Nucleotide-diphospho-sugar transferase" evidence="1">
    <location>
        <begin position="27"/>
        <end position="124"/>
    </location>
</feature>
<accession>A0AAD5MCS8</accession>
<dbReference type="Pfam" id="PF03407">
    <property type="entry name" value="Nucleotid_trans"/>
    <property type="match status" value="1"/>
</dbReference>